<accession>A0A1E3A2U8</accession>
<sequence>MESMKEGVKRMQGPGRMLAAVLLICAVFALSSCMDKTAEEVSLTPEELQDFQELLNSADNRNCLTCCYEEPEQISVSEIFYSRFDLGEPVSEEEIRKLGWEETLDSVKFPVERMNEYLTGKFGITLDQVQRKIRLDYLPEYQAYYLNVGDTNLVMAECVSGTRTADIVKILYNTGNGDGLWEISLKEKDGGFLILANVSCSALHNRDYVEQVLAQKDKLLHGEGIHYDFYFSPESGELIYAVDKPTNAVQARTLYFEKGECIAISMEGENEWQEARGAFCSTNGLYIGPTQEYYGDIGRSILEEFEMAKGSF</sequence>
<proteinExistence type="predicted"/>
<name>A0A1E3A2U8_9FIRM</name>
<dbReference type="Proteomes" id="UP000095003">
    <property type="component" value="Unassembled WGS sequence"/>
</dbReference>
<dbReference type="GeneID" id="93300876"/>
<dbReference type="EMBL" id="MCGI01000008">
    <property type="protein sequence ID" value="ODM02721.1"/>
    <property type="molecule type" value="Genomic_DNA"/>
</dbReference>
<gene>
    <name evidence="1" type="ORF">BEH84_05952</name>
</gene>
<dbReference type="PROSITE" id="PS51257">
    <property type="entry name" value="PROKAR_LIPOPROTEIN"/>
    <property type="match status" value="1"/>
</dbReference>
<dbReference type="RefSeq" id="WP_069159338.1">
    <property type="nucleotide sequence ID" value="NZ_DBFYTC010000172.1"/>
</dbReference>
<dbReference type="AlphaFoldDB" id="A0A1E3A2U8"/>
<organism evidence="1 2">
    <name type="scientific">Eisenbergiella tayi</name>
    <dbReference type="NCBI Taxonomy" id="1432052"/>
    <lineage>
        <taxon>Bacteria</taxon>
        <taxon>Bacillati</taxon>
        <taxon>Bacillota</taxon>
        <taxon>Clostridia</taxon>
        <taxon>Lachnospirales</taxon>
        <taxon>Lachnospiraceae</taxon>
        <taxon>Eisenbergiella</taxon>
    </lineage>
</organism>
<protein>
    <submittedName>
        <fullName evidence="1">Uncharacterized protein</fullName>
    </submittedName>
</protein>
<comment type="caution">
    <text evidence="1">The sequence shown here is derived from an EMBL/GenBank/DDBJ whole genome shotgun (WGS) entry which is preliminary data.</text>
</comment>
<evidence type="ECO:0000313" key="2">
    <source>
        <dbReference type="Proteomes" id="UP000095003"/>
    </source>
</evidence>
<evidence type="ECO:0000313" key="1">
    <source>
        <dbReference type="EMBL" id="ODM02721.1"/>
    </source>
</evidence>
<reference evidence="1 2" key="1">
    <citation type="submission" date="2016-07" db="EMBL/GenBank/DDBJ databases">
        <title>Characterization of isolates of Eisenbergiella tayi derived from blood cultures, using whole genome sequencing.</title>
        <authorList>
            <person name="Burdz T."/>
            <person name="Wiebe D."/>
            <person name="Huynh C."/>
            <person name="Bernard K."/>
        </authorList>
    </citation>
    <scope>NUCLEOTIDE SEQUENCE [LARGE SCALE GENOMIC DNA]</scope>
    <source>
        <strain evidence="1 2">NML 120489</strain>
    </source>
</reference>